<organism evidence="1 2">
    <name type="scientific">Pluteus cervinus</name>
    <dbReference type="NCBI Taxonomy" id="181527"/>
    <lineage>
        <taxon>Eukaryota</taxon>
        <taxon>Fungi</taxon>
        <taxon>Dikarya</taxon>
        <taxon>Basidiomycota</taxon>
        <taxon>Agaricomycotina</taxon>
        <taxon>Agaricomycetes</taxon>
        <taxon>Agaricomycetidae</taxon>
        <taxon>Agaricales</taxon>
        <taxon>Pluteineae</taxon>
        <taxon>Pluteaceae</taxon>
        <taxon>Pluteus</taxon>
    </lineage>
</organism>
<sequence length="606" mass="64117">MASSNDWLPLTGKHPVIAGSTLKKALNGGDSAAKSKFDRNFFAFRYNFKPLSIDTTKPAPIHITRGQENTTVQVEFPDTPTVQANGTVEPTLYHSFKGSETAAKEWDCVLIWDPETQTLALEKVESFVNLTREGKVSAPSGPSSSSVPPAASSSSRKSEKRPIDRIDDVERALLSTLEPEEEGEVTESIRDHRARPKHEEDEDMPLAKALKSKLPARPPAQRPQSGSVKLPPKPREAVPRYKQPLVAKQRKEAAAAAAVAAPPVPAPLALPSSSGPVSGPLPPPANSSKSKQKQKATNAQSPHTSAQASKQKPSKTAPPISSAPPTTSTTGSLKRSKLGLEPGAEEERLDFGKSSKPTKRARHADIATSSTNVPPPPKPEPMVLALPGASSNFAPPPAPVPVTKLARSVVTNVTPTVTTTAGSNAAALGLGDYGEPSGDGPEPGSESEDEDGGWDEVEPTPEAVLDDGGVPLSGMLSEGLIEVNGDDIFSGGEGGDEEIDLAFKREMDQQMNEEDDGDDELGLFHLEVVGDSDGEGDDDMEIMEPEGEVDGDGDMEDFLEAEFEEALPRPPTGQPISLKQWAKGGGGEDGNSDYESSSSEEESDDD</sequence>
<accession>A0ACD3B8Y9</accession>
<dbReference type="Proteomes" id="UP000308600">
    <property type="component" value="Unassembled WGS sequence"/>
</dbReference>
<proteinExistence type="predicted"/>
<evidence type="ECO:0000313" key="2">
    <source>
        <dbReference type="Proteomes" id="UP000308600"/>
    </source>
</evidence>
<keyword evidence="2" id="KW-1185">Reference proteome</keyword>
<reference evidence="1 2" key="1">
    <citation type="journal article" date="2019" name="Nat. Ecol. Evol.">
        <title>Megaphylogeny resolves global patterns of mushroom evolution.</title>
        <authorList>
            <person name="Varga T."/>
            <person name="Krizsan K."/>
            <person name="Foldi C."/>
            <person name="Dima B."/>
            <person name="Sanchez-Garcia M."/>
            <person name="Sanchez-Ramirez S."/>
            <person name="Szollosi G.J."/>
            <person name="Szarkandi J.G."/>
            <person name="Papp V."/>
            <person name="Albert L."/>
            <person name="Andreopoulos W."/>
            <person name="Angelini C."/>
            <person name="Antonin V."/>
            <person name="Barry K.W."/>
            <person name="Bougher N.L."/>
            <person name="Buchanan P."/>
            <person name="Buyck B."/>
            <person name="Bense V."/>
            <person name="Catcheside P."/>
            <person name="Chovatia M."/>
            <person name="Cooper J."/>
            <person name="Damon W."/>
            <person name="Desjardin D."/>
            <person name="Finy P."/>
            <person name="Geml J."/>
            <person name="Haridas S."/>
            <person name="Hughes K."/>
            <person name="Justo A."/>
            <person name="Karasinski D."/>
            <person name="Kautmanova I."/>
            <person name="Kiss B."/>
            <person name="Kocsube S."/>
            <person name="Kotiranta H."/>
            <person name="LaButti K.M."/>
            <person name="Lechner B.E."/>
            <person name="Liimatainen K."/>
            <person name="Lipzen A."/>
            <person name="Lukacs Z."/>
            <person name="Mihaltcheva S."/>
            <person name="Morgado L.N."/>
            <person name="Niskanen T."/>
            <person name="Noordeloos M.E."/>
            <person name="Ohm R.A."/>
            <person name="Ortiz-Santana B."/>
            <person name="Ovrebo C."/>
            <person name="Racz N."/>
            <person name="Riley R."/>
            <person name="Savchenko A."/>
            <person name="Shiryaev A."/>
            <person name="Soop K."/>
            <person name="Spirin V."/>
            <person name="Szebenyi C."/>
            <person name="Tomsovsky M."/>
            <person name="Tulloss R.E."/>
            <person name="Uehling J."/>
            <person name="Grigoriev I.V."/>
            <person name="Vagvolgyi C."/>
            <person name="Papp T."/>
            <person name="Martin F.M."/>
            <person name="Miettinen O."/>
            <person name="Hibbett D.S."/>
            <person name="Nagy L.G."/>
        </authorList>
    </citation>
    <scope>NUCLEOTIDE SEQUENCE [LARGE SCALE GENOMIC DNA]</scope>
    <source>
        <strain evidence="1 2">NL-1719</strain>
    </source>
</reference>
<dbReference type="EMBL" id="ML208268">
    <property type="protein sequence ID" value="TFK74381.1"/>
    <property type="molecule type" value="Genomic_DNA"/>
</dbReference>
<name>A0ACD3B8Y9_9AGAR</name>
<gene>
    <name evidence="1" type="ORF">BDN72DRAFT_875169</name>
</gene>
<evidence type="ECO:0000313" key="1">
    <source>
        <dbReference type="EMBL" id="TFK74381.1"/>
    </source>
</evidence>
<protein>
    <submittedName>
        <fullName evidence="1">Uncharacterized protein</fullName>
    </submittedName>
</protein>